<proteinExistence type="predicted"/>
<protein>
    <submittedName>
        <fullName evidence="1">Uncharacterized protein</fullName>
    </submittedName>
</protein>
<comment type="caution">
    <text evidence="1">The sequence shown here is derived from an EMBL/GenBank/DDBJ whole genome shotgun (WGS) entry which is preliminary data.</text>
</comment>
<name>A0A1X0EE38_9MYCO</name>
<dbReference type="RefSeq" id="WP_165758035.1">
    <property type="nucleotide sequence ID" value="NZ_MVHU01000002.1"/>
</dbReference>
<accession>A0A1X0EE38</accession>
<evidence type="ECO:0000313" key="2">
    <source>
        <dbReference type="Proteomes" id="UP000192713"/>
    </source>
</evidence>
<dbReference type="AlphaFoldDB" id="A0A1X0EE38"/>
<gene>
    <name evidence="1" type="ORF">BST28_01570</name>
</gene>
<evidence type="ECO:0000313" key="1">
    <source>
        <dbReference type="EMBL" id="ORA82912.1"/>
    </source>
</evidence>
<dbReference type="Proteomes" id="UP000192713">
    <property type="component" value="Unassembled WGS sequence"/>
</dbReference>
<organism evidence="1 2">
    <name type="scientific">Mycolicibacter kumamotonensis</name>
    <dbReference type="NCBI Taxonomy" id="354243"/>
    <lineage>
        <taxon>Bacteria</taxon>
        <taxon>Bacillati</taxon>
        <taxon>Actinomycetota</taxon>
        <taxon>Actinomycetes</taxon>
        <taxon>Mycobacteriales</taxon>
        <taxon>Mycobacteriaceae</taxon>
        <taxon>Mycolicibacter</taxon>
    </lineage>
</organism>
<sequence length="354" mass="36479">MSDLSGVARPHALAIKGGTLAAATVLAGAGLIGVATVGPQLSGAPFAAVQHNVALVDFPTFAESLQTLLDDMGMGDLNAVLSGFGTFTVDSPVSGFLAALNPEGVTLNGLTNMFGISLTEPLYSSTVDSLLGQGSLFLVDGVPIGNLDLGDLIDLVLGDGAGEHSLTDLADAVGLGSMLSQYWSLISALGLENLNVLNCTLTCGGLLSIDTHPDLTLNSSLVDWLSAIVTVPTTDVTQHADTLNPFGGTTTVVPDSGYTLGEYLHTLPVSDTDSTTMDNATLGLLFNLTPGQTWDEYVSNFPFGGTLLDPSGETWGEQTLGTLLSSFLPDDSTLAITGDTPITDILEAFGLLNW</sequence>
<dbReference type="EMBL" id="MVHU01000002">
    <property type="protein sequence ID" value="ORA82912.1"/>
    <property type="molecule type" value="Genomic_DNA"/>
</dbReference>
<reference evidence="1 2" key="1">
    <citation type="submission" date="2017-02" db="EMBL/GenBank/DDBJ databases">
        <title>The new phylogeny of genus Mycobacterium.</title>
        <authorList>
            <person name="Tortoli E."/>
            <person name="Trovato A."/>
            <person name="Cirillo D.M."/>
        </authorList>
    </citation>
    <scope>NUCLEOTIDE SEQUENCE [LARGE SCALE GENOMIC DNA]</scope>
    <source>
        <strain evidence="1 2">DSM 45093</strain>
    </source>
</reference>